<evidence type="ECO:0000256" key="6">
    <source>
        <dbReference type="ARBA" id="ARBA00022692"/>
    </source>
</evidence>
<dbReference type="GO" id="GO:0004768">
    <property type="term" value="F:stearoyl-CoA 9-desaturase activity"/>
    <property type="evidence" value="ECO:0007669"/>
    <property type="project" value="UniProtKB-UniRule"/>
</dbReference>
<dbReference type="GO" id="GO:0005789">
    <property type="term" value="C:endoplasmic reticulum membrane"/>
    <property type="evidence" value="ECO:0007669"/>
    <property type="project" value="TreeGrafter"/>
</dbReference>
<evidence type="ECO:0000256" key="2">
    <source>
        <dbReference type="ARBA" id="ARBA00009295"/>
    </source>
</evidence>
<comment type="subcellular location">
    <subcellularLocation>
        <location evidence="1">Membrane</location>
        <topology evidence="1">Multi-pass membrane protein</topology>
    </subcellularLocation>
</comment>
<comment type="similarity">
    <text evidence="2 16">Belongs to the fatty acid desaturase type 1 family.</text>
</comment>
<evidence type="ECO:0000256" key="13">
    <source>
        <dbReference type="ARBA" id="ARBA00023098"/>
    </source>
</evidence>
<keyword evidence="4 16" id="KW-0444">Lipid biosynthesis</keyword>
<dbReference type="PANTHER" id="PTHR11351">
    <property type="entry name" value="ACYL-COA DESATURASE"/>
    <property type="match status" value="1"/>
</dbReference>
<feature type="compositionally biased region" description="Polar residues" evidence="17">
    <location>
        <begin position="20"/>
        <end position="35"/>
    </location>
</feature>
<dbReference type="AlphaFoldDB" id="K0KPN6"/>
<dbReference type="Gene3D" id="3.10.120.10">
    <property type="entry name" value="Cytochrome b5-like heme/steroid binding domain"/>
    <property type="match status" value="1"/>
</dbReference>
<dbReference type="PROSITE" id="PS50255">
    <property type="entry name" value="CYTOCHROME_B5_2"/>
    <property type="match status" value="1"/>
</dbReference>
<dbReference type="InterPro" id="IPR001199">
    <property type="entry name" value="Cyt_B5-like_heme/steroid-bd"/>
</dbReference>
<keyword evidence="3 16" id="KW-0813">Transport</keyword>
<sequence>MSHLRKHHQKERAGSPLKNEITSSSSLQSNPPTIKSTRKISKKEPQHIFRRHISESSWTLWNWYRHLYWVGVLTTVLIPLTGLYFAFKIEIHPYTIYWSFFYYCLSSTCVIAGYHRLWAHRSFIASYPIQFFYAFFGASAGIGSIKWWASSHRAHHRYSDTEKDPHTIRKGFVYSHIGWMTLRPHPKVKNSMKECLGDDLIDNTLIDWQEKNYNELLILTGLMIPSFISGIFWNDYVGGLIFAGIIRGALVQHTTFTVNSLGHLIGTQPFDDKKSSRNNWFLSWLTFGEGNNNFHYEFSADFRNGIHWYDFDPVKFHLIILEKFKLVKNLYRASNSSINQCLLQHQQKLIDKRRAKLNWGVPIDQLPIISPEEFRKWAKDESHNRALIAVAGIVHDVTPFVDDHPGGIALIKTSIGKDATSAFNGAVYDHSTAAHNLLATMRIAVLSGGTEEIVWKQQQQENKDVPLKQDSTGQKIVRGGEQATIIKKPLRTAGAA</sequence>
<dbReference type="STRING" id="1206466.K0KPN6"/>
<evidence type="ECO:0000256" key="16">
    <source>
        <dbReference type="PIRNR" id="PIRNR000345"/>
    </source>
</evidence>
<gene>
    <name evidence="20" type="ORF">BN7_3685</name>
</gene>
<evidence type="ECO:0000313" key="21">
    <source>
        <dbReference type="Proteomes" id="UP000009328"/>
    </source>
</evidence>
<keyword evidence="9 16" id="KW-0249">Electron transport</keyword>
<evidence type="ECO:0000256" key="14">
    <source>
        <dbReference type="ARBA" id="ARBA00023136"/>
    </source>
</evidence>
<name>K0KPN6_WICCF</name>
<evidence type="ECO:0000256" key="9">
    <source>
        <dbReference type="ARBA" id="ARBA00022982"/>
    </source>
</evidence>
<evidence type="ECO:0000256" key="15">
    <source>
        <dbReference type="ARBA" id="ARBA00023160"/>
    </source>
</evidence>
<dbReference type="GO" id="GO:0006636">
    <property type="term" value="P:unsaturated fatty acid biosynthetic process"/>
    <property type="evidence" value="ECO:0007669"/>
    <property type="project" value="UniProtKB-UniRule"/>
</dbReference>
<evidence type="ECO:0000256" key="4">
    <source>
        <dbReference type="ARBA" id="ARBA00022516"/>
    </source>
</evidence>
<dbReference type="PANTHER" id="PTHR11351:SF31">
    <property type="entry name" value="DESATURASE 1, ISOFORM A-RELATED"/>
    <property type="match status" value="1"/>
</dbReference>
<evidence type="ECO:0000256" key="10">
    <source>
        <dbReference type="ARBA" id="ARBA00022989"/>
    </source>
</evidence>
<dbReference type="HOGENOM" id="CLU_027359_3_2_1"/>
<dbReference type="SMART" id="SM01117">
    <property type="entry name" value="Cyt-b5"/>
    <property type="match status" value="1"/>
</dbReference>
<evidence type="ECO:0000259" key="19">
    <source>
        <dbReference type="PROSITE" id="PS50255"/>
    </source>
</evidence>
<dbReference type="Proteomes" id="UP000009328">
    <property type="component" value="Unassembled WGS sequence"/>
</dbReference>
<protein>
    <recommendedName>
        <fullName evidence="16">Acyl-CoA desaturase</fullName>
        <ecNumber evidence="16">1.14.19.1</ecNumber>
    </recommendedName>
</protein>
<dbReference type="PROSITE" id="PS00191">
    <property type="entry name" value="CYTOCHROME_B5_1"/>
    <property type="match status" value="1"/>
</dbReference>
<keyword evidence="6 18" id="KW-0812">Transmembrane</keyword>
<comment type="cofactor">
    <cofactor evidence="16">
        <name>Fe(2+)</name>
        <dbReference type="ChEBI" id="CHEBI:29033"/>
    </cofactor>
    <text evidence="16">Expected to bind 2 Fe(2+) ions per subunit.</text>
</comment>
<comment type="function">
    <text evidence="16">Stearoyl-CoA desaturase that utilizes O(2) and electrons from reduced cytochrome b5 to introduce the first double bond into saturated fatty acyl-CoA substrates.</text>
</comment>
<dbReference type="GO" id="GO:0020037">
    <property type="term" value="F:heme binding"/>
    <property type="evidence" value="ECO:0007669"/>
    <property type="project" value="InterPro"/>
</dbReference>
<feature type="transmembrane region" description="Helical" evidence="18">
    <location>
        <begin position="127"/>
        <end position="149"/>
    </location>
</feature>
<keyword evidence="21" id="KW-1185">Reference proteome</keyword>
<dbReference type="PRINTS" id="PR00075">
    <property type="entry name" value="FACDDSATRASE"/>
</dbReference>
<evidence type="ECO:0000256" key="1">
    <source>
        <dbReference type="ARBA" id="ARBA00004141"/>
    </source>
</evidence>
<dbReference type="InParanoid" id="K0KPN6"/>
<keyword evidence="11 16" id="KW-0560">Oxidoreductase</keyword>
<keyword evidence="5 16" id="KW-0349">Heme</keyword>
<evidence type="ECO:0000256" key="11">
    <source>
        <dbReference type="ARBA" id="ARBA00023002"/>
    </source>
</evidence>
<dbReference type="FunFam" id="3.10.120.10:FF:000004">
    <property type="entry name" value="Acyl-CoA desaturase"/>
    <property type="match status" value="1"/>
</dbReference>
<evidence type="ECO:0000256" key="18">
    <source>
        <dbReference type="SAM" id="Phobius"/>
    </source>
</evidence>
<keyword evidence="13 16" id="KW-0443">Lipid metabolism</keyword>
<feature type="compositionally biased region" description="Basic residues" evidence="17">
    <location>
        <begin position="1"/>
        <end position="10"/>
    </location>
</feature>
<feature type="transmembrane region" description="Helical" evidence="18">
    <location>
        <begin position="94"/>
        <end position="115"/>
    </location>
</feature>
<keyword evidence="10 18" id="KW-1133">Transmembrane helix</keyword>
<dbReference type="SUPFAM" id="SSF55856">
    <property type="entry name" value="Cytochrome b5-like heme/steroid binding domain"/>
    <property type="match status" value="1"/>
</dbReference>
<evidence type="ECO:0000256" key="3">
    <source>
        <dbReference type="ARBA" id="ARBA00022448"/>
    </source>
</evidence>
<dbReference type="InterPro" id="IPR018506">
    <property type="entry name" value="Cyt_B5_heme-BS"/>
</dbReference>
<feature type="region of interest" description="Disordered" evidence="17">
    <location>
        <begin position="1"/>
        <end position="42"/>
    </location>
</feature>
<reference evidence="20 21" key="1">
    <citation type="journal article" date="2012" name="Eukaryot. Cell">
        <title>Draft genome sequence of Wickerhamomyces ciferrii NRRL Y-1031 F-60-10.</title>
        <authorList>
            <person name="Schneider J."/>
            <person name="Andrea H."/>
            <person name="Blom J."/>
            <person name="Jaenicke S."/>
            <person name="Ruckert C."/>
            <person name="Schorsch C."/>
            <person name="Szczepanowski R."/>
            <person name="Farwick M."/>
            <person name="Goesmann A."/>
            <person name="Puhler A."/>
            <person name="Schaffer S."/>
            <person name="Tauch A."/>
            <person name="Kohler T."/>
            <person name="Brinkrolf K."/>
        </authorList>
    </citation>
    <scope>NUCLEOTIDE SEQUENCE [LARGE SCALE GENOMIC DNA]</scope>
    <source>
        <strain evidence="21">ATCC 14091 / BCRC 22168 / CBS 111 / JCM 3599 / NBRC 0793 / NRRL Y-1031 F-60-10</strain>
    </source>
</reference>
<comment type="caution">
    <text evidence="20">The sequence shown here is derived from an EMBL/GenBank/DDBJ whole genome shotgun (WGS) entry which is preliminary data.</text>
</comment>
<dbReference type="eggNOG" id="KOG1600">
    <property type="taxonomic scope" value="Eukaryota"/>
</dbReference>
<dbReference type="PIRSF" id="PIRSF000345">
    <property type="entry name" value="OLE1"/>
    <property type="match status" value="1"/>
</dbReference>
<accession>K0KPN6</accession>
<evidence type="ECO:0000256" key="12">
    <source>
        <dbReference type="ARBA" id="ARBA00023004"/>
    </source>
</evidence>
<dbReference type="InterPro" id="IPR009160">
    <property type="entry name" value="Acyl-CoA_deSatase_haem/ster-bd"/>
</dbReference>
<evidence type="ECO:0000256" key="8">
    <source>
        <dbReference type="ARBA" id="ARBA00022832"/>
    </source>
</evidence>
<dbReference type="EMBL" id="CAIF01000108">
    <property type="protein sequence ID" value="CCH44127.1"/>
    <property type="molecule type" value="Genomic_DNA"/>
</dbReference>
<dbReference type="GO" id="GO:0005506">
    <property type="term" value="F:iron ion binding"/>
    <property type="evidence" value="ECO:0007669"/>
    <property type="project" value="TreeGrafter"/>
</dbReference>
<proteinExistence type="inferred from homology"/>
<comment type="catalytic activity">
    <reaction evidence="16">
        <text>octadecanoyl-CoA + 2 Fe(II)-[cytochrome b5] + O2 + 2 H(+) = (9Z)-octadecenoyl-CoA + 2 Fe(III)-[cytochrome b5] + 2 H2O</text>
        <dbReference type="Rhea" id="RHEA:19721"/>
        <dbReference type="Rhea" id="RHEA-COMP:10438"/>
        <dbReference type="Rhea" id="RHEA-COMP:10439"/>
        <dbReference type="ChEBI" id="CHEBI:15377"/>
        <dbReference type="ChEBI" id="CHEBI:15378"/>
        <dbReference type="ChEBI" id="CHEBI:15379"/>
        <dbReference type="ChEBI" id="CHEBI:29033"/>
        <dbReference type="ChEBI" id="CHEBI:29034"/>
        <dbReference type="ChEBI" id="CHEBI:57387"/>
        <dbReference type="ChEBI" id="CHEBI:57394"/>
        <dbReference type="EC" id="1.14.19.1"/>
    </reaction>
</comment>
<organism evidence="20 21">
    <name type="scientific">Wickerhamomyces ciferrii (strain ATCC 14091 / BCRC 22168 / CBS 111 / JCM 3599 / NBRC 0793 / NRRL Y-1031 F-60-10)</name>
    <name type="common">Yeast</name>
    <name type="synonym">Pichia ciferrii</name>
    <dbReference type="NCBI Taxonomy" id="1206466"/>
    <lineage>
        <taxon>Eukaryota</taxon>
        <taxon>Fungi</taxon>
        <taxon>Dikarya</taxon>
        <taxon>Ascomycota</taxon>
        <taxon>Saccharomycotina</taxon>
        <taxon>Saccharomycetes</taxon>
        <taxon>Phaffomycetales</taxon>
        <taxon>Wickerhamomycetaceae</taxon>
        <taxon>Wickerhamomyces</taxon>
    </lineage>
</organism>
<keyword evidence="14 18" id="KW-0472">Membrane</keyword>
<dbReference type="Pfam" id="PF00173">
    <property type="entry name" value="Cyt-b5"/>
    <property type="match status" value="1"/>
</dbReference>
<keyword evidence="7 16" id="KW-0479">Metal-binding</keyword>
<keyword evidence="8 16" id="KW-0276">Fatty acid metabolism</keyword>
<evidence type="ECO:0000256" key="5">
    <source>
        <dbReference type="ARBA" id="ARBA00022617"/>
    </source>
</evidence>
<dbReference type="CDD" id="cd03505">
    <property type="entry name" value="Delta9-FADS-like"/>
    <property type="match status" value="1"/>
</dbReference>
<feature type="transmembrane region" description="Helical" evidence="18">
    <location>
        <begin position="216"/>
        <end position="233"/>
    </location>
</feature>
<keyword evidence="12 16" id="KW-0408">Iron</keyword>
<feature type="transmembrane region" description="Helical" evidence="18">
    <location>
        <begin position="67"/>
        <end position="87"/>
    </location>
</feature>
<evidence type="ECO:0000256" key="17">
    <source>
        <dbReference type="SAM" id="MobiDB-lite"/>
    </source>
</evidence>
<dbReference type="EC" id="1.14.19.1" evidence="16"/>
<evidence type="ECO:0000313" key="20">
    <source>
        <dbReference type="EMBL" id="CCH44127.1"/>
    </source>
</evidence>
<evidence type="ECO:0000256" key="7">
    <source>
        <dbReference type="ARBA" id="ARBA00022723"/>
    </source>
</evidence>
<dbReference type="InterPro" id="IPR015876">
    <property type="entry name" value="Acyl-CoA_DS"/>
</dbReference>
<dbReference type="InterPro" id="IPR036400">
    <property type="entry name" value="Cyt_B5-like_heme/steroid_sf"/>
</dbReference>
<feature type="domain" description="Cytochrome b5 heme-binding" evidence="19">
    <location>
        <begin position="366"/>
        <end position="447"/>
    </location>
</feature>
<keyword evidence="15 16" id="KW-0275">Fatty acid biosynthesis</keyword>
<dbReference type="eggNOG" id="KOG0537">
    <property type="taxonomic scope" value="Eukaryota"/>
</dbReference>